<dbReference type="Proteomes" id="UP000621492">
    <property type="component" value="Unassembled WGS sequence"/>
</dbReference>
<evidence type="ECO:0000313" key="3">
    <source>
        <dbReference type="Proteomes" id="UP000621492"/>
    </source>
</evidence>
<feature type="transmembrane region" description="Helical" evidence="1">
    <location>
        <begin position="9"/>
        <end position="27"/>
    </location>
</feature>
<evidence type="ECO:0000256" key="1">
    <source>
        <dbReference type="SAM" id="Phobius"/>
    </source>
</evidence>
<feature type="transmembrane region" description="Helical" evidence="1">
    <location>
        <begin position="104"/>
        <end position="125"/>
    </location>
</feature>
<dbReference type="AlphaFoldDB" id="A0A9W5U113"/>
<feature type="transmembrane region" description="Helical" evidence="1">
    <location>
        <begin position="81"/>
        <end position="98"/>
    </location>
</feature>
<protein>
    <submittedName>
        <fullName evidence="2">Uncharacterized protein</fullName>
    </submittedName>
</protein>
<keyword evidence="3" id="KW-1185">Reference proteome</keyword>
<keyword evidence="1" id="KW-1133">Transmembrane helix</keyword>
<gene>
    <name evidence="2" type="ORF">GCM10011409_39460</name>
</gene>
<proteinExistence type="predicted"/>
<reference evidence="2" key="2">
    <citation type="submission" date="2020-09" db="EMBL/GenBank/DDBJ databases">
        <authorList>
            <person name="Sun Q."/>
            <person name="Zhou Y."/>
        </authorList>
    </citation>
    <scope>NUCLEOTIDE SEQUENCE</scope>
    <source>
        <strain evidence="2">CGMCC 1.15454</strain>
    </source>
</reference>
<comment type="caution">
    <text evidence="2">The sequence shown here is derived from an EMBL/GenBank/DDBJ whole genome shotgun (WGS) entry which is preliminary data.</text>
</comment>
<name>A0A9W5U113_9BACI</name>
<accession>A0A9W5U113</accession>
<reference evidence="2" key="1">
    <citation type="journal article" date="2014" name="Int. J. Syst. Evol. Microbiol.">
        <title>Complete genome sequence of Corynebacterium casei LMG S-19264T (=DSM 44701T), isolated from a smear-ripened cheese.</title>
        <authorList>
            <consortium name="US DOE Joint Genome Institute (JGI-PGF)"/>
            <person name="Walter F."/>
            <person name="Albersmeier A."/>
            <person name="Kalinowski J."/>
            <person name="Ruckert C."/>
        </authorList>
    </citation>
    <scope>NUCLEOTIDE SEQUENCE</scope>
    <source>
        <strain evidence="2">CGMCC 1.15454</strain>
    </source>
</reference>
<sequence>MYSTQLETVLFFGVLGAVSAFCLFVLTQKLAYFVVGMDSLVFLIISLVVYLCVIFYFIFYYKEKITNLKRVKQNTKKRASWSLLYTSPAIGYITYHSFIKESQFLHHAMIFVFFMLGIFFIYISVKFLHKYYFIRTNIDLVVFQEPSTKEKKKALAKGKEIIIK</sequence>
<organism evidence="2 3">
    <name type="scientific">Lentibacillus populi</name>
    <dbReference type="NCBI Taxonomy" id="1827502"/>
    <lineage>
        <taxon>Bacteria</taxon>
        <taxon>Bacillati</taxon>
        <taxon>Bacillota</taxon>
        <taxon>Bacilli</taxon>
        <taxon>Bacillales</taxon>
        <taxon>Bacillaceae</taxon>
        <taxon>Lentibacillus</taxon>
    </lineage>
</organism>
<feature type="transmembrane region" description="Helical" evidence="1">
    <location>
        <begin position="39"/>
        <end position="61"/>
    </location>
</feature>
<keyword evidence="1" id="KW-0812">Transmembrane</keyword>
<dbReference type="EMBL" id="BMJD01000048">
    <property type="protein sequence ID" value="GGB58059.1"/>
    <property type="molecule type" value="Genomic_DNA"/>
</dbReference>
<keyword evidence="1" id="KW-0472">Membrane</keyword>
<evidence type="ECO:0000313" key="2">
    <source>
        <dbReference type="EMBL" id="GGB58059.1"/>
    </source>
</evidence>